<accession>A0A7K1GI03</accession>
<organism evidence="1 2">
    <name type="scientific">Myroides pelagicus</name>
    <dbReference type="NCBI Taxonomy" id="270914"/>
    <lineage>
        <taxon>Bacteria</taxon>
        <taxon>Pseudomonadati</taxon>
        <taxon>Bacteroidota</taxon>
        <taxon>Flavobacteriia</taxon>
        <taxon>Flavobacteriales</taxon>
        <taxon>Flavobacteriaceae</taxon>
        <taxon>Myroides</taxon>
    </lineage>
</organism>
<comment type="caution">
    <text evidence="1">The sequence shown here is derived from an EMBL/GenBank/DDBJ whole genome shotgun (WGS) entry which is preliminary data.</text>
</comment>
<name>A0A7K1GI03_9FLAO</name>
<evidence type="ECO:0000313" key="1">
    <source>
        <dbReference type="EMBL" id="MTH28430.1"/>
    </source>
</evidence>
<sequence>MKKIDTKLNTRSKNTTQDAIVIEFTKHIKHYDVTDIIEFISKYISKIENYHIITATECAASTYCRVKNYPLYSYGIEAVIEEAKNDTEYSITRLYFFEDDPDRLICRDIVAEFKHCN</sequence>
<gene>
    <name evidence="1" type="ORF">GJV77_00620</name>
</gene>
<protein>
    <submittedName>
        <fullName evidence="1">Uncharacterized protein</fullName>
    </submittedName>
</protein>
<dbReference type="RefSeq" id="WP_155034420.1">
    <property type="nucleotide sequence ID" value="NZ_JBHTIG010000060.1"/>
</dbReference>
<proteinExistence type="predicted"/>
<reference evidence="1 2" key="1">
    <citation type="journal article" date="2006" name="Int. J. Syst. Evol. Microbiol.">
        <title>Myroides pelagicus sp. nov., isolated from seawater in Thailand.</title>
        <authorList>
            <person name="Yoon J."/>
            <person name="Maneerat S."/>
            <person name="Kawai F."/>
            <person name="Yokota A."/>
        </authorList>
    </citation>
    <scope>NUCLEOTIDE SEQUENCE [LARGE SCALE GENOMIC DNA]</scope>
    <source>
        <strain evidence="1 2">SM1T</strain>
    </source>
</reference>
<evidence type="ECO:0000313" key="2">
    <source>
        <dbReference type="Proteomes" id="UP000488936"/>
    </source>
</evidence>
<keyword evidence="2" id="KW-1185">Reference proteome</keyword>
<dbReference type="EMBL" id="WMJY01000001">
    <property type="protein sequence ID" value="MTH28430.1"/>
    <property type="molecule type" value="Genomic_DNA"/>
</dbReference>
<dbReference type="AlphaFoldDB" id="A0A7K1GI03"/>
<dbReference type="Proteomes" id="UP000488936">
    <property type="component" value="Unassembled WGS sequence"/>
</dbReference>